<proteinExistence type="predicted"/>
<dbReference type="NCBIfam" id="TIGR04183">
    <property type="entry name" value="Por_Secre_tail"/>
    <property type="match status" value="1"/>
</dbReference>
<dbReference type="InterPro" id="IPR005084">
    <property type="entry name" value="CBM6"/>
</dbReference>
<dbReference type="Pfam" id="PF18962">
    <property type="entry name" value="Por_Secre_tail"/>
    <property type="match status" value="1"/>
</dbReference>
<protein>
    <submittedName>
        <fullName evidence="4">Carbohydrate binding family 6</fullName>
    </submittedName>
</protein>
<dbReference type="GO" id="GO:0030246">
    <property type="term" value="F:carbohydrate binding"/>
    <property type="evidence" value="ECO:0007669"/>
    <property type="project" value="InterPro"/>
</dbReference>
<dbReference type="KEGG" id="dfe:Dfer_2259"/>
<feature type="chain" id="PRO_5002970862" evidence="2">
    <location>
        <begin position="20"/>
        <end position="713"/>
    </location>
</feature>
<dbReference type="InterPro" id="IPR008979">
    <property type="entry name" value="Galactose-bd-like_sf"/>
</dbReference>
<dbReference type="AlphaFoldDB" id="C6VZK3"/>
<dbReference type="eggNOG" id="ENOG502ZP81">
    <property type="taxonomic scope" value="Bacteria"/>
</dbReference>
<dbReference type="OrthoDB" id="946327at2"/>
<gene>
    <name evidence="4" type="ordered locus">Dfer_2259</name>
</gene>
<accession>C6VZK3</accession>
<feature type="region of interest" description="Disordered" evidence="1">
    <location>
        <begin position="49"/>
        <end position="73"/>
    </location>
</feature>
<keyword evidence="5" id="KW-1185">Reference proteome</keyword>
<dbReference type="EMBL" id="CP001619">
    <property type="protein sequence ID" value="ACT93481.1"/>
    <property type="molecule type" value="Genomic_DNA"/>
</dbReference>
<organism evidence="4 5">
    <name type="scientific">Dyadobacter fermentans (strain ATCC 700827 / DSM 18053 / CIP 107007 / KCTC 52180 / NS114)</name>
    <dbReference type="NCBI Taxonomy" id="471854"/>
    <lineage>
        <taxon>Bacteria</taxon>
        <taxon>Pseudomonadati</taxon>
        <taxon>Bacteroidota</taxon>
        <taxon>Cytophagia</taxon>
        <taxon>Cytophagales</taxon>
        <taxon>Spirosomataceae</taxon>
        <taxon>Dyadobacter</taxon>
    </lineage>
</organism>
<dbReference type="Gene3D" id="2.60.120.260">
    <property type="entry name" value="Galactose-binding domain-like"/>
    <property type="match status" value="3"/>
</dbReference>
<feature type="region of interest" description="Disordered" evidence="1">
    <location>
        <begin position="269"/>
        <end position="292"/>
    </location>
</feature>
<feature type="signal peptide" evidence="2">
    <location>
        <begin position="1"/>
        <end position="19"/>
    </location>
</feature>
<dbReference type="PROSITE" id="PS51175">
    <property type="entry name" value="CBM6"/>
    <property type="match status" value="1"/>
</dbReference>
<reference evidence="4 5" key="1">
    <citation type="journal article" date="2009" name="Stand. Genomic Sci.">
        <title>Complete genome sequence of Dyadobacter fermentans type strain (NS114).</title>
        <authorList>
            <person name="Lang E."/>
            <person name="Lapidus A."/>
            <person name="Chertkov O."/>
            <person name="Brettin T."/>
            <person name="Detter J.C."/>
            <person name="Han C."/>
            <person name="Copeland A."/>
            <person name="Glavina Del Rio T."/>
            <person name="Nolan M."/>
            <person name="Chen F."/>
            <person name="Lucas S."/>
            <person name="Tice H."/>
            <person name="Cheng J.F."/>
            <person name="Land M."/>
            <person name="Hauser L."/>
            <person name="Chang Y.J."/>
            <person name="Jeffries C.D."/>
            <person name="Kopitz M."/>
            <person name="Bruce D."/>
            <person name="Goodwin L."/>
            <person name="Pitluck S."/>
            <person name="Ovchinnikova G."/>
            <person name="Pati A."/>
            <person name="Ivanova N."/>
            <person name="Mavrommatis K."/>
            <person name="Chen A."/>
            <person name="Palaniappan K."/>
            <person name="Chain P."/>
            <person name="Bristow J."/>
            <person name="Eisen J.A."/>
            <person name="Markowitz V."/>
            <person name="Hugenholtz P."/>
            <person name="Goker M."/>
            <person name="Rohde M."/>
            <person name="Kyrpides N.C."/>
            <person name="Klenk H.P."/>
        </authorList>
    </citation>
    <scope>NUCLEOTIDE SEQUENCE [LARGE SCALE GENOMIC DNA]</scope>
    <source>
        <strain evidence="5">ATCC 700827 / DSM 18053 / CIP 107007 / KCTC 52180 / NS114</strain>
    </source>
</reference>
<name>C6VZK3_DYAFD</name>
<dbReference type="STRING" id="471854.Dfer_2259"/>
<dbReference type="HOGENOM" id="CLU_358157_0_0_10"/>
<feature type="domain" description="CBM6" evidence="3">
    <location>
        <begin position="265"/>
        <end position="387"/>
    </location>
</feature>
<evidence type="ECO:0000313" key="5">
    <source>
        <dbReference type="Proteomes" id="UP000002011"/>
    </source>
</evidence>
<evidence type="ECO:0000259" key="3">
    <source>
        <dbReference type="PROSITE" id="PS51175"/>
    </source>
</evidence>
<dbReference type="InterPro" id="IPR026444">
    <property type="entry name" value="Secre_tail"/>
</dbReference>
<dbReference type="SUPFAM" id="SSF49785">
    <property type="entry name" value="Galactose-binding domain-like"/>
    <property type="match status" value="3"/>
</dbReference>
<dbReference type="RefSeq" id="WP_015811733.1">
    <property type="nucleotide sequence ID" value="NC_013037.1"/>
</dbReference>
<dbReference type="Pfam" id="PF03422">
    <property type="entry name" value="CBM_6"/>
    <property type="match status" value="1"/>
</dbReference>
<keyword evidence="2" id="KW-0732">Signal</keyword>
<evidence type="ECO:0000313" key="4">
    <source>
        <dbReference type="EMBL" id="ACT93481.1"/>
    </source>
</evidence>
<evidence type="ECO:0000256" key="2">
    <source>
        <dbReference type="SAM" id="SignalP"/>
    </source>
</evidence>
<evidence type="ECO:0000256" key="1">
    <source>
        <dbReference type="SAM" id="MobiDB-lite"/>
    </source>
</evidence>
<sequence>MKTFTFAICLLFSALVSYATAPKGGYTGEIFRTSTADAAAFTQCVEAENSGGTGPVSDDPNASNGKTRGERNDQDYYVDYETHDAPAGKYQLTIRYYAESNATVHVAVNDGSMFAVNLAATHSWNIVWAEHTFEVTLHEGHNKIRIQEQYGYNVRQDKICLAQVDGPMPCDYSIGTVISNNNPSCGQGVGVSANCQGPDCVDLNYKWSGPGVDISGNYANYIAFNAPSANGTYIYTLTTSKPGCPETTREVELTVSGCDSAPFSACVEAEDSEGNGPVTEDPNASNGQTRGAHDNWDHYVEYAVNGVPSAGPYELTLRYYAAGDGAVDVIVNGGELVPVVGLPSTHSWNIAWAERTVTVHLAAGNNKIRLVGLPGYSPVRQDKICVVTSNWTGTPPACNYTIAANAVRISQSCHDGVAIVARCLGEDCESVSYRWSGHGIDSEEAIVRLPPSETNGLFSYTVTATKNLCVPKTATVEFTTSCDIGAPFGACVEAEISLSNGPISDDPNASNGQTRGAEDNYNYYVDYAINNVPAMGTYPVKLRYYAPQDAQVTVILNEVMLIPALHLPATHSWNIVWREETFYVPLHQGNSIIRIQGLPGPAIRQDRLCALPEEPGARMAAPERIETSNNAPLLRAFPNPAPGAFKAAFYLEPGQAGTIRVTDVQGKVWHTQQLKGKGSHEERIPVGNAPSGIYLLQVKKANSVETQKILINR</sequence>
<dbReference type="Proteomes" id="UP000002011">
    <property type="component" value="Chromosome"/>
</dbReference>